<accession>A0A1W1IFJ6</accession>
<keyword evidence="1" id="KW-0472">Membrane</keyword>
<reference evidence="4" key="1">
    <citation type="submission" date="2016-04" db="EMBL/GenBank/DDBJ databases">
        <authorList>
            <person name="Strepis N."/>
        </authorList>
    </citation>
    <scope>NUCLEOTIDE SEQUENCE [LARGE SCALE GENOMIC DNA]</scope>
</reference>
<dbReference type="STRING" id="43064.SAMN04488086_10462"/>
<evidence type="ECO:0000313" key="4">
    <source>
        <dbReference type="Proteomes" id="UP000195985"/>
    </source>
</evidence>
<organism evidence="3 4">
    <name type="scientific">Trichococcus pasteurii</name>
    <dbReference type="NCBI Taxonomy" id="43064"/>
    <lineage>
        <taxon>Bacteria</taxon>
        <taxon>Bacillati</taxon>
        <taxon>Bacillota</taxon>
        <taxon>Bacilli</taxon>
        <taxon>Lactobacillales</taxon>
        <taxon>Carnobacteriaceae</taxon>
        <taxon>Trichococcus</taxon>
    </lineage>
</organism>
<gene>
    <name evidence="3" type="ORF">TPAS_1358</name>
</gene>
<keyword evidence="4" id="KW-1185">Reference proteome</keyword>
<dbReference type="Pfam" id="PF13400">
    <property type="entry name" value="Tad"/>
    <property type="match status" value="1"/>
</dbReference>
<evidence type="ECO:0000313" key="3">
    <source>
        <dbReference type="EMBL" id="SLM51681.1"/>
    </source>
</evidence>
<keyword evidence="1" id="KW-1133">Transmembrane helix</keyword>
<feature type="domain" description="Putative Flp pilus-assembly TadG-like N-terminal" evidence="2">
    <location>
        <begin position="14"/>
        <end position="60"/>
    </location>
</feature>
<dbReference type="InterPro" id="IPR028087">
    <property type="entry name" value="Tad_N"/>
</dbReference>
<sequence length="315" mass="34526">MQKIFNRLRKEESGQSLVMVVLLLSVLLSFSALIVDVGMLYAEKAKLQNAADAAALAGAQMLPDTESAEITAIDYADLNNFTISSDDVDVPYGGDSTKIRVAVESDIPYIFARVLKLVGTSTTVSASATASKEDGVSGLRPWALTDKYKEMKTEKNKEVWTGKWIAYTYTYGLEFELKEGGGGGSKGYYGIISFEDQGTDANTYKGNISSGYDGTININDYVNDASGNKNVKNIIEELLVGGDNYLTATKNSPRVVVIPKIDSTFKVIGFAVIFLKSVDNQGYITANFLYDTTWPTETKEEHDYWAIDYKVSLVE</sequence>
<protein>
    <recommendedName>
        <fullName evidence="2">Putative Flp pilus-assembly TadG-like N-terminal domain-containing protein</fullName>
    </recommendedName>
</protein>
<name>A0A1W1IFJ6_9LACT</name>
<dbReference type="Proteomes" id="UP000195985">
    <property type="component" value="Unassembled WGS sequence"/>
</dbReference>
<keyword evidence="1" id="KW-0812">Transmembrane</keyword>
<feature type="transmembrane region" description="Helical" evidence="1">
    <location>
        <begin position="20"/>
        <end position="42"/>
    </location>
</feature>
<evidence type="ECO:0000256" key="1">
    <source>
        <dbReference type="SAM" id="Phobius"/>
    </source>
</evidence>
<evidence type="ECO:0000259" key="2">
    <source>
        <dbReference type="Pfam" id="PF13400"/>
    </source>
</evidence>
<dbReference type="AlphaFoldDB" id="A0A1W1IFJ6"/>
<dbReference type="RefSeq" id="WP_086942509.1">
    <property type="nucleotide sequence ID" value="NZ_FONM01000004.1"/>
</dbReference>
<dbReference type="EMBL" id="FWEY01000003">
    <property type="protein sequence ID" value="SLM51681.1"/>
    <property type="molecule type" value="Genomic_DNA"/>
</dbReference>
<proteinExistence type="predicted"/>